<dbReference type="InterPro" id="IPR003806">
    <property type="entry name" value="ATP-grasp_PylC-type"/>
</dbReference>
<dbReference type="AlphaFoldDB" id="A0A3B1CHP2"/>
<dbReference type="GO" id="GO:0046872">
    <property type="term" value="F:metal ion binding"/>
    <property type="evidence" value="ECO:0007669"/>
    <property type="project" value="InterPro"/>
</dbReference>
<organism evidence="2">
    <name type="scientific">hydrothermal vent metagenome</name>
    <dbReference type="NCBI Taxonomy" id="652676"/>
    <lineage>
        <taxon>unclassified sequences</taxon>
        <taxon>metagenomes</taxon>
        <taxon>ecological metagenomes</taxon>
    </lineage>
</organism>
<evidence type="ECO:0000313" key="2">
    <source>
        <dbReference type="EMBL" id="VAX22180.1"/>
    </source>
</evidence>
<dbReference type="GO" id="GO:0005524">
    <property type="term" value="F:ATP binding"/>
    <property type="evidence" value="ECO:0007669"/>
    <property type="project" value="InterPro"/>
</dbReference>
<protein>
    <recommendedName>
        <fullName evidence="1">ATP-grasp domain-containing protein</fullName>
    </recommendedName>
</protein>
<gene>
    <name evidence="2" type="ORF">MNBD_NITROSPINAE03-1811</name>
</gene>
<dbReference type="EMBL" id="UOGB01000228">
    <property type="protein sequence ID" value="VAX22180.1"/>
    <property type="molecule type" value="Genomic_DNA"/>
</dbReference>
<feature type="domain" description="ATP-grasp" evidence="1">
    <location>
        <begin position="135"/>
        <end position="311"/>
    </location>
</feature>
<dbReference type="Gene3D" id="3.30.470.20">
    <property type="entry name" value="ATP-grasp fold, B domain"/>
    <property type="match status" value="1"/>
</dbReference>
<dbReference type="SUPFAM" id="SSF56059">
    <property type="entry name" value="Glutathione synthetase ATP-binding domain-like"/>
    <property type="match status" value="1"/>
</dbReference>
<dbReference type="Gene3D" id="3.40.50.11770">
    <property type="match status" value="1"/>
</dbReference>
<dbReference type="Pfam" id="PF18301">
    <property type="entry name" value="preATP-grasp_3"/>
    <property type="match status" value="1"/>
</dbReference>
<sequence length="337" mass="35840">MKNSMNILIYEHLCAGGCLQGGGVSALIDEGAAMLKAALSDFGAVMAGRGGRVFAVVDRSVAGRFTDFPEINYVAGNIRTNFENALKECDGALLVAPETGGVLEKLTESLVSMGKINLGSGPEAVAITGDKSAFALLMERAGIAHPSTFAITDGFNPGTVFSKKWVSKPVDGAGSEDVSIHPVCDNSRFVAGARMLAQEYIEGEAMSLCIVSGEKESVILSVNRQMFDTGSGLKYIGGVVTDEEPSVKLRNIVDKIKRAIPGLRGFWGLDYIQTGSGPVVIEVNPRLTSSYCALGEALNINPAKVILDSVTDKTLPDSFDRKEIEFTQNSDKICKKF</sequence>
<dbReference type="InterPro" id="IPR011761">
    <property type="entry name" value="ATP-grasp"/>
</dbReference>
<accession>A0A3B1CHP2</accession>
<name>A0A3B1CHP2_9ZZZZ</name>
<dbReference type="InterPro" id="IPR040803">
    <property type="entry name" value="MfnD_preATP-grasp"/>
</dbReference>
<dbReference type="Pfam" id="PF02655">
    <property type="entry name" value="ATP-grasp_3"/>
    <property type="match status" value="1"/>
</dbReference>
<dbReference type="InterPro" id="IPR024710">
    <property type="entry name" value="MfnD"/>
</dbReference>
<dbReference type="PIRSF" id="PIRSF016766">
    <property type="entry name" value="UCP016766_ATPgrasp"/>
    <property type="match status" value="1"/>
</dbReference>
<dbReference type="PROSITE" id="PS50975">
    <property type="entry name" value="ATP_GRASP"/>
    <property type="match status" value="1"/>
</dbReference>
<proteinExistence type="predicted"/>
<evidence type="ECO:0000259" key="1">
    <source>
        <dbReference type="PROSITE" id="PS50975"/>
    </source>
</evidence>
<dbReference type="Gene3D" id="2.30.36.100">
    <property type="match status" value="1"/>
</dbReference>
<reference evidence="2" key="1">
    <citation type="submission" date="2018-06" db="EMBL/GenBank/DDBJ databases">
        <authorList>
            <person name="Zhirakovskaya E."/>
        </authorList>
    </citation>
    <scope>NUCLEOTIDE SEQUENCE</scope>
</reference>